<proteinExistence type="predicted"/>
<dbReference type="GO" id="GO:0046983">
    <property type="term" value="F:protein dimerization activity"/>
    <property type="evidence" value="ECO:0007669"/>
    <property type="project" value="InterPro"/>
</dbReference>
<feature type="domain" description="HAT C-terminal dimerisation" evidence="1">
    <location>
        <begin position="4"/>
        <end position="49"/>
    </location>
</feature>
<dbReference type="EnsemblPlants" id="TuG1812G0300005704.01.T01">
    <property type="protein sequence ID" value="TuG1812G0300005704.01.T01.cds269498"/>
    <property type="gene ID" value="TuG1812G0300005704.01"/>
</dbReference>
<keyword evidence="3" id="KW-1185">Reference proteome</keyword>
<organism evidence="2 3">
    <name type="scientific">Triticum urartu</name>
    <name type="common">Red wild einkorn</name>
    <name type="synonym">Crithodium urartu</name>
    <dbReference type="NCBI Taxonomy" id="4572"/>
    <lineage>
        <taxon>Eukaryota</taxon>
        <taxon>Viridiplantae</taxon>
        <taxon>Streptophyta</taxon>
        <taxon>Embryophyta</taxon>
        <taxon>Tracheophyta</taxon>
        <taxon>Spermatophyta</taxon>
        <taxon>Magnoliopsida</taxon>
        <taxon>Liliopsida</taxon>
        <taxon>Poales</taxon>
        <taxon>Poaceae</taxon>
        <taxon>BOP clade</taxon>
        <taxon>Pooideae</taxon>
        <taxon>Triticodae</taxon>
        <taxon>Triticeae</taxon>
        <taxon>Triticinae</taxon>
        <taxon>Triticum</taxon>
    </lineage>
</organism>
<name>A0A8R7PZK1_TRIUA</name>
<dbReference type="Proteomes" id="UP000015106">
    <property type="component" value="Chromosome 3"/>
</dbReference>
<reference evidence="3" key="1">
    <citation type="journal article" date="2013" name="Nature">
        <title>Draft genome of the wheat A-genome progenitor Triticum urartu.</title>
        <authorList>
            <person name="Ling H.Q."/>
            <person name="Zhao S."/>
            <person name="Liu D."/>
            <person name="Wang J."/>
            <person name="Sun H."/>
            <person name="Zhang C."/>
            <person name="Fan H."/>
            <person name="Li D."/>
            <person name="Dong L."/>
            <person name="Tao Y."/>
            <person name="Gao C."/>
            <person name="Wu H."/>
            <person name="Li Y."/>
            <person name="Cui Y."/>
            <person name="Guo X."/>
            <person name="Zheng S."/>
            <person name="Wang B."/>
            <person name="Yu K."/>
            <person name="Liang Q."/>
            <person name="Yang W."/>
            <person name="Lou X."/>
            <person name="Chen J."/>
            <person name="Feng M."/>
            <person name="Jian J."/>
            <person name="Zhang X."/>
            <person name="Luo G."/>
            <person name="Jiang Y."/>
            <person name="Liu J."/>
            <person name="Wang Z."/>
            <person name="Sha Y."/>
            <person name="Zhang B."/>
            <person name="Wu H."/>
            <person name="Tang D."/>
            <person name="Shen Q."/>
            <person name="Xue P."/>
            <person name="Zou S."/>
            <person name="Wang X."/>
            <person name="Liu X."/>
            <person name="Wang F."/>
            <person name="Yang Y."/>
            <person name="An X."/>
            <person name="Dong Z."/>
            <person name="Zhang K."/>
            <person name="Zhang X."/>
            <person name="Luo M.C."/>
            <person name="Dvorak J."/>
            <person name="Tong Y."/>
            <person name="Wang J."/>
            <person name="Yang H."/>
            <person name="Li Z."/>
            <person name="Wang D."/>
            <person name="Zhang A."/>
            <person name="Wang J."/>
        </authorList>
    </citation>
    <scope>NUCLEOTIDE SEQUENCE</scope>
    <source>
        <strain evidence="3">cv. G1812</strain>
    </source>
</reference>
<dbReference type="InterPro" id="IPR012337">
    <property type="entry name" value="RNaseH-like_sf"/>
</dbReference>
<evidence type="ECO:0000313" key="3">
    <source>
        <dbReference type="Proteomes" id="UP000015106"/>
    </source>
</evidence>
<sequence>MDCIACDILAIQASMVASESAFSTNGIVINDHRTRLKSDTAEALICLQDCLKSAAFNHSDPIPTTKIDDEDCL</sequence>
<accession>A0A8R7PZK1</accession>
<dbReference type="InterPro" id="IPR008906">
    <property type="entry name" value="HATC_C_dom"/>
</dbReference>
<dbReference type="PANTHER" id="PTHR23272">
    <property type="entry name" value="BED FINGER-RELATED"/>
    <property type="match status" value="1"/>
</dbReference>
<dbReference type="PANTHER" id="PTHR23272:SF161">
    <property type="entry name" value="ZINC FINGER BED DOMAIN-CONTAINING PROTEIN RICESLEEPER 1-LIKE"/>
    <property type="match status" value="1"/>
</dbReference>
<evidence type="ECO:0000259" key="1">
    <source>
        <dbReference type="Pfam" id="PF05699"/>
    </source>
</evidence>
<dbReference type="Gramene" id="TuG1812G0300005704.01.T01">
    <property type="protein sequence ID" value="TuG1812G0300005704.01.T01.cds269498"/>
    <property type="gene ID" value="TuG1812G0300005704.01"/>
</dbReference>
<dbReference type="AlphaFoldDB" id="A0A8R7PZK1"/>
<dbReference type="Pfam" id="PF05699">
    <property type="entry name" value="Dimer_Tnp_hAT"/>
    <property type="match status" value="1"/>
</dbReference>
<dbReference type="SUPFAM" id="SSF53098">
    <property type="entry name" value="Ribonuclease H-like"/>
    <property type="match status" value="1"/>
</dbReference>
<evidence type="ECO:0000313" key="2">
    <source>
        <dbReference type="EnsemblPlants" id="TuG1812G0300005704.01.T01.cds269498"/>
    </source>
</evidence>
<reference evidence="2" key="3">
    <citation type="submission" date="2022-06" db="UniProtKB">
        <authorList>
            <consortium name="EnsemblPlants"/>
        </authorList>
    </citation>
    <scope>IDENTIFICATION</scope>
</reference>
<reference evidence="2" key="2">
    <citation type="submission" date="2018-03" db="EMBL/GenBank/DDBJ databases">
        <title>The Triticum urartu genome reveals the dynamic nature of wheat genome evolution.</title>
        <authorList>
            <person name="Ling H."/>
            <person name="Ma B."/>
            <person name="Shi X."/>
            <person name="Liu H."/>
            <person name="Dong L."/>
            <person name="Sun H."/>
            <person name="Cao Y."/>
            <person name="Gao Q."/>
            <person name="Zheng S."/>
            <person name="Li Y."/>
            <person name="Yu Y."/>
            <person name="Du H."/>
            <person name="Qi M."/>
            <person name="Li Y."/>
            <person name="Yu H."/>
            <person name="Cui Y."/>
            <person name="Wang N."/>
            <person name="Chen C."/>
            <person name="Wu H."/>
            <person name="Zhao Y."/>
            <person name="Zhang J."/>
            <person name="Li Y."/>
            <person name="Zhou W."/>
            <person name="Zhang B."/>
            <person name="Hu W."/>
            <person name="Eijk M."/>
            <person name="Tang J."/>
            <person name="Witsenboer H."/>
            <person name="Zhao S."/>
            <person name="Li Z."/>
            <person name="Zhang A."/>
            <person name="Wang D."/>
            <person name="Liang C."/>
        </authorList>
    </citation>
    <scope>NUCLEOTIDE SEQUENCE [LARGE SCALE GENOMIC DNA]</scope>
    <source>
        <strain evidence="2">cv. G1812</strain>
    </source>
</reference>
<protein>
    <recommendedName>
        <fullName evidence="1">HAT C-terminal dimerisation domain-containing protein</fullName>
    </recommendedName>
</protein>